<proteinExistence type="inferred from homology"/>
<dbReference type="STRING" id="999627.SAMN05216236_10774"/>
<comment type="similarity">
    <text evidence="5">Belongs to the DEAD box helicase family.</text>
</comment>
<evidence type="ECO:0000259" key="10">
    <source>
        <dbReference type="PROSITE" id="PS51195"/>
    </source>
</evidence>
<keyword evidence="2" id="KW-0378">Hydrolase</keyword>
<dbReference type="SMART" id="SM00487">
    <property type="entry name" value="DEXDc"/>
    <property type="match status" value="1"/>
</dbReference>
<evidence type="ECO:0000256" key="4">
    <source>
        <dbReference type="ARBA" id="ARBA00022840"/>
    </source>
</evidence>
<dbReference type="Pfam" id="PF00270">
    <property type="entry name" value="DEAD"/>
    <property type="match status" value="1"/>
</dbReference>
<dbReference type="InterPro" id="IPR044742">
    <property type="entry name" value="DEAD/DEAH_RhlB"/>
</dbReference>
<keyword evidence="4" id="KW-0067">ATP-binding</keyword>
<evidence type="ECO:0000259" key="8">
    <source>
        <dbReference type="PROSITE" id="PS51192"/>
    </source>
</evidence>
<dbReference type="CDD" id="cd18787">
    <property type="entry name" value="SF2_C_DEAD"/>
    <property type="match status" value="1"/>
</dbReference>
<dbReference type="PANTHER" id="PTHR47959">
    <property type="entry name" value="ATP-DEPENDENT RNA HELICASE RHLE-RELATED"/>
    <property type="match status" value="1"/>
</dbReference>
<dbReference type="Pfam" id="PF00271">
    <property type="entry name" value="Helicase_C"/>
    <property type="match status" value="1"/>
</dbReference>
<feature type="compositionally biased region" description="Gly residues" evidence="7">
    <location>
        <begin position="456"/>
        <end position="467"/>
    </location>
</feature>
<dbReference type="PROSITE" id="PS51194">
    <property type="entry name" value="HELICASE_CTER"/>
    <property type="match status" value="1"/>
</dbReference>
<dbReference type="InterPro" id="IPR014014">
    <property type="entry name" value="RNA_helicase_DEAD_Q_motif"/>
</dbReference>
<name>A0A1I7AN02_9RHOB</name>
<dbReference type="EMBL" id="FPAW01000007">
    <property type="protein sequence ID" value="SFT76350.1"/>
    <property type="molecule type" value="Genomic_DNA"/>
</dbReference>
<evidence type="ECO:0000256" key="7">
    <source>
        <dbReference type="SAM" id="MobiDB-lite"/>
    </source>
</evidence>
<dbReference type="eggNOG" id="COG0513">
    <property type="taxonomic scope" value="Bacteria"/>
</dbReference>
<dbReference type="Proteomes" id="UP000182466">
    <property type="component" value="Unassembled WGS sequence"/>
</dbReference>
<gene>
    <name evidence="11" type="ORF">SAMN05216236_10774</name>
</gene>
<dbReference type="PANTHER" id="PTHR47959:SF13">
    <property type="entry name" value="ATP-DEPENDENT RNA HELICASE RHLE"/>
    <property type="match status" value="1"/>
</dbReference>
<accession>A0A1I7AN02</accession>
<keyword evidence="12" id="KW-1185">Reference proteome</keyword>
<dbReference type="GO" id="GO:0003676">
    <property type="term" value="F:nucleic acid binding"/>
    <property type="evidence" value="ECO:0007669"/>
    <property type="project" value="InterPro"/>
</dbReference>
<evidence type="ECO:0000256" key="1">
    <source>
        <dbReference type="ARBA" id="ARBA00022741"/>
    </source>
</evidence>
<dbReference type="SMART" id="SM00490">
    <property type="entry name" value="HELICc"/>
    <property type="match status" value="1"/>
</dbReference>
<dbReference type="AlphaFoldDB" id="A0A1I7AN02"/>
<evidence type="ECO:0000259" key="9">
    <source>
        <dbReference type="PROSITE" id="PS51194"/>
    </source>
</evidence>
<dbReference type="InterPro" id="IPR050079">
    <property type="entry name" value="DEAD_box_RNA_helicase"/>
</dbReference>
<dbReference type="CDD" id="cd00268">
    <property type="entry name" value="DEADc"/>
    <property type="match status" value="1"/>
</dbReference>
<evidence type="ECO:0000256" key="3">
    <source>
        <dbReference type="ARBA" id="ARBA00022806"/>
    </source>
</evidence>
<reference evidence="11 12" key="1">
    <citation type="submission" date="2016-10" db="EMBL/GenBank/DDBJ databases">
        <authorList>
            <person name="de Groot N.N."/>
        </authorList>
    </citation>
    <scope>NUCLEOTIDE SEQUENCE [LARGE SCALE GENOMIC DNA]</scope>
    <source>
        <strain evidence="11 12">CGMCC 1.10959</strain>
    </source>
</reference>
<dbReference type="GO" id="GO:0005524">
    <property type="term" value="F:ATP binding"/>
    <property type="evidence" value="ECO:0007669"/>
    <property type="project" value="UniProtKB-KW"/>
</dbReference>
<sequence>MSGQIRPAQSARLQDNDTMFPKSRVGPKRRTSPFAACCRRTRGSAPPRAANARSIRLVCRRAGPKGFDLSDFDMMDLPPKLVARLTQMGMTDPTPIQSQAIPHALNGRDVMGLAQTGTGKTLAFGLPLVTRMLEFGKKPERYTVRGLVLAPTRELAGQIAQNLRALIEGTHLKVGMVVGGQSINAQINRLERGTDLLVATPGRLIDLMDRRALTLESCQFLVLDEADQMLDLGFIHALRKIAAMLPEQRQTMLFSATMPKQMNEIASSYLDRPIRVEVSPPGKAADKVTQEVHFIAKAEKTNLLIELLDKHRDERALVFGRTKHGSEKLMKLLEKRGFATASIHGNKSQGQRDRAITAFKSGQIKVLVATDVAARGLDIPDVKHVYNYDLPNVPDNYVHRIGRTARAGKDGAAIAFCAPDEMGEFKAIQKTMGISIPVASGRPWDPVDAPSKPKRGGGGGARGGQRRGGPAAAGKPSGGPRRRRGPNRGSGGGQQSAA</sequence>
<dbReference type="Gene3D" id="3.40.50.300">
    <property type="entry name" value="P-loop containing nucleotide triphosphate hydrolases"/>
    <property type="match status" value="2"/>
</dbReference>
<feature type="short sequence motif" description="Q motif" evidence="6">
    <location>
        <begin position="70"/>
        <end position="98"/>
    </location>
</feature>
<dbReference type="InterPro" id="IPR011545">
    <property type="entry name" value="DEAD/DEAH_box_helicase_dom"/>
</dbReference>
<feature type="domain" description="Helicase C-terminal" evidence="9">
    <location>
        <begin position="299"/>
        <end position="447"/>
    </location>
</feature>
<dbReference type="InterPro" id="IPR014001">
    <property type="entry name" value="Helicase_ATP-bd"/>
</dbReference>
<organism evidence="11 12">
    <name type="scientific">Sedimentitalea nanhaiensis</name>
    <dbReference type="NCBI Taxonomy" id="999627"/>
    <lineage>
        <taxon>Bacteria</taxon>
        <taxon>Pseudomonadati</taxon>
        <taxon>Pseudomonadota</taxon>
        <taxon>Alphaproteobacteria</taxon>
        <taxon>Rhodobacterales</taxon>
        <taxon>Paracoccaceae</taxon>
        <taxon>Sedimentitalea</taxon>
    </lineage>
</organism>
<feature type="compositionally biased region" description="Gly residues" evidence="7">
    <location>
        <begin position="488"/>
        <end position="498"/>
    </location>
</feature>
<evidence type="ECO:0000256" key="5">
    <source>
        <dbReference type="ARBA" id="ARBA00038437"/>
    </source>
</evidence>
<dbReference type="PROSITE" id="PS51195">
    <property type="entry name" value="Q_MOTIF"/>
    <property type="match status" value="1"/>
</dbReference>
<evidence type="ECO:0000256" key="6">
    <source>
        <dbReference type="PROSITE-ProRule" id="PRU00552"/>
    </source>
</evidence>
<dbReference type="GO" id="GO:0003724">
    <property type="term" value="F:RNA helicase activity"/>
    <property type="evidence" value="ECO:0007669"/>
    <property type="project" value="InterPro"/>
</dbReference>
<evidence type="ECO:0000313" key="12">
    <source>
        <dbReference type="Proteomes" id="UP000182466"/>
    </source>
</evidence>
<dbReference type="InterPro" id="IPR027417">
    <property type="entry name" value="P-loop_NTPase"/>
</dbReference>
<feature type="region of interest" description="Disordered" evidence="7">
    <location>
        <begin position="1"/>
        <end position="31"/>
    </location>
</feature>
<dbReference type="GO" id="GO:0016787">
    <property type="term" value="F:hydrolase activity"/>
    <property type="evidence" value="ECO:0007669"/>
    <property type="project" value="UniProtKB-KW"/>
</dbReference>
<keyword evidence="3 11" id="KW-0347">Helicase</keyword>
<evidence type="ECO:0000256" key="2">
    <source>
        <dbReference type="ARBA" id="ARBA00022801"/>
    </source>
</evidence>
<feature type="domain" description="DEAD-box RNA helicase Q" evidence="10">
    <location>
        <begin position="70"/>
        <end position="98"/>
    </location>
</feature>
<feature type="compositionally biased region" description="Low complexity" evidence="7">
    <location>
        <begin position="468"/>
        <end position="479"/>
    </location>
</feature>
<dbReference type="InterPro" id="IPR001650">
    <property type="entry name" value="Helicase_C-like"/>
</dbReference>
<feature type="domain" description="Helicase ATP-binding" evidence="8">
    <location>
        <begin position="101"/>
        <end position="276"/>
    </location>
</feature>
<protein>
    <submittedName>
        <fullName evidence="11">ATP-dependent RNA helicase RhlE</fullName>
    </submittedName>
</protein>
<dbReference type="PROSITE" id="PS51192">
    <property type="entry name" value="HELICASE_ATP_BIND_1"/>
    <property type="match status" value="1"/>
</dbReference>
<evidence type="ECO:0000313" key="11">
    <source>
        <dbReference type="EMBL" id="SFT76350.1"/>
    </source>
</evidence>
<keyword evidence="1" id="KW-0547">Nucleotide-binding</keyword>
<dbReference type="SUPFAM" id="SSF52540">
    <property type="entry name" value="P-loop containing nucleoside triphosphate hydrolases"/>
    <property type="match status" value="1"/>
</dbReference>
<feature type="region of interest" description="Disordered" evidence="7">
    <location>
        <begin position="437"/>
        <end position="498"/>
    </location>
</feature>
<dbReference type="GO" id="GO:0005829">
    <property type="term" value="C:cytosol"/>
    <property type="evidence" value="ECO:0007669"/>
    <property type="project" value="TreeGrafter"/>
</dbReference>